<organism evidence="2">
    <name type="scientific">Streptantibioticus silvisoli</name>
    <dbReference type="NCBI Taxonomy" id="2705255"/>
    <lineage>
        <taxon>Bacteria</taxon>
        <taxon>Bacillati</taxon>
        <taxon>Actinomycetota</taxon>
        <taxon>Actinomycetes</taxon>
        <taxon>Kitasatosporales</taxon>
        <taxon>Streptomycetaceae</taxon>
        <taxon>Streptantibioticus</taxon>
    </lineage>
</organism>
<feature type="transmembrane region" description="Helical" evidence="1">
    <location>
        <begin position="45"/>
        <end position="72"/>
    </location>
</feature>
<evidence type="ECO:0000256" key="1">
    <source>
        <dbReference type="SAM" id="Phobius"/>
    </source>
</evidence>
<comment type="caution">
    <text evidence="2">The sequence shown here is derived from an EMBL/GenBank/DDBJ whole genome shotgun (WGS) entry which is preliminary data.</text>
</comment>
<protein>
    <submittedName>
        <fullName evidence="2">Uncharacterized protein</fullName>
    </submittedName>
</protein>
<dbReference type="RefSeq" id="WP_271314134.1">
    <property type="nucleotide sequence ID" value="NZ_JABXJJ020000001.1"/>
</dbReference>
<keyword evidence="1" id="KW-0472">Membrane</keyword>
<feature type="transmembrane region" description="Helical" evidence="1">
    <location>
        <begin position="12"/>
        <end position="33"/>
    </location>
</feature>
<reference evidence="2" key="1">
    <citation type="submission" date="2023-05" db="EMBL/GenBank/DDBJ databases">
        <title>Streptantibioticus silvisoli sp. nov., acidotolerant actinomycetes 1 from pine litter.</title>
        <authorList>
            <person name="Swiecimska M."/>
            <person name="Golinska P."/>
            <person name="Sangal V."/>
            <person name="Wachnowicz B."/>
            <person name="Goodfellow M."/>
        </authorList>
    </citation>
    <scope>NUCLEOTIDE SEQUENCE</scope>
    <source>
        <strain evidence="2">SL13</strain>
    </source>
</reference>
<evidence type="ECO:0000313" key="2">
    <source>
        <dbReference type="EMBL" id="MDI5967936.1"/>
    </source>
</evidence>
<dbReference type="AlphaFoldDB" id="A0AA90GYK0"/>
<name>A0AA90GYK0_9ACTN</name>
<gene>
    <name evidence="2" type="ORF">POF50_000980</name>
</gene>
<keyword evidence="1" id="KW-0812">Transmembrane</keyword>
<keyword evidence="1" id="KW-1133">Transmembrane helix</keyword>
<accession>A0AA90GYK0</accession>
<sequence length="77" mass="7687">MNLDWNAFGEVAGVSVGATVAVVTVFALGVLALSQRETARESGRGGGSALTAAGLCFLACAAAVVYGLYLIIPGFHG</sequence>
<proteinExistence type="predicted"/>
<dbReference type="EMBL" id="JABXJJ020000001">
    <property type="protein sequence ID" value="MDI5967936.1"/>
    <property type="molecule type" value="Genomic_DNA"/>
</dbReference>